<dbReference type="OrthoDB" id="5119225at2"/>
<feature type="transmembrane region" description="Helical" evidence="1">
    <location>
        <begin position="21"/>
        <end position="40"/>
    </location>
</feature>
<proteinExistence type="predicted"/>
<accession>A0A1G6P5R3</accession>
<keyword evidence="1" id="KW-0472">Membrane</keyword>
<dbReference type="InterPro" id="IPR009936">
    <property type="entry name" value="DUF1468"/>
</dbReference>
<feature type="transmembrane region" description="Helical" evidence="1">
    <location>
        <begin position="52"/>
        <end position="74"/>
    </location>
</feature>
<dbReference type="RefSeq" id="WP_091366085.1">
    <property type="nucleotide sequence ID" value="NZ_FMZF01000003.1"/>
</dbReference>
<evidence type="ECO:0000256" key="1">
    <source>
        <dbReference type="SAM" id="Phobius"/>
    </source>
</evidence>
<dbReference type="AlphaFoldDB" id="A0A1G6P5R3"/>
<feature type="domain" description="DUF1468" evidence="2">
    <location>
        <begin position="22"/>
        <end position="164"/>
    </location>
</feature>
<keyword evidence="1" id="KW-0812">Transmembrane</keyword>
<organism evidence="3 4">
    <name type="scientific">Geodermatophilus telluris</name>
    <dbReference type="NCBI Taxonomy" id="1190417"/>
    <lineage>
        <taxon>Bacteria</taxon>
        <taxon>Bacillati</taxon>
        <taxon>Actinomycetota</taxon>
        <taxon>Actinomycetes</taxon>
        <taxon>Geodermatophilales</taxon>
        <taxon>Geodermatophilaceae</taxon>
        <taxon>Geodermatophilus</taxon>
    </lineage>
</organism>
<gene>
    <name evidence="3" type="ORF">SAMN05660690_2417</name>
</gene>
<protein>
    <submittedName>
        <fullName evidence="3">Putative tricarboxylic transport membrane protein</fullName>
    </submittedName>
</protein>
<reference evidence="4" key="1">
    <citation type="submission" date="2016-10" db="EMBL/GenBank/DDBJ databases">
        <authorList>
            <person name="Varghese N."/>
            <person name="Submissions S."/>
        </authorList>
    </citation>
    <scope>NUCLEOTIDE SEQUENCE [LARGE SCALE GENOMIC DNA]</scope>
    <source>
        <strain evidence="4">DSM 45421</strain>
    </source>
</reference>
<dbReference type="Proteomes" id="UP000199416">
    <property type="component" value="Unassembled WGS sequence"/>
</dbReference>
<keyword evidence="4" id="KW-1185">Reference proteome</keyword>
<name>A0A1G6P5R3_9ACTN</name>
<evidence type="ECO:0000259" key="2">
    <source>
        <dbReference type="Pfam" id="PF07331"/>
    </source>
</evidence>
<evidence type="ECO:0000313" key="4">
    <source>
        <dbReference type="Proteomes" id="UP000199416"/>
    </source>
</evidence>
<evidence type="ECO:0000313" key="3">
    <source>
        <dbReference type="EMBL" id="SDC75429.1"/>
    </source>
</evidence>
<dbReference type="STRING" id="1190417.SAMN05660690_2417"/>
<sequence length="172" mass="17525">MTSAQAGPARGREQGRSEYGVALFLGAIGVVVVVSALLLPESRISRGPVGPAAVPVVVGGLLLVVAALLAVDVARGGRGEPESGEDVELGAGSDWRTILLLAASFAANALLIESLGWVFSGAILFWGSAFALGSRHYVRDAVIAFALSIGSFYLFALGLGTVLPPGVLRGIL</sequence>
<keyword evidence="1" id="KW-1133">Transmembrane helix</keyword>
<feature type="transmembrane region" description="Helical" evidence="1">
    <location>
        <begin position="141"/>
        <end position="163"/>
    </location>
</feature>
<dbReference type="Pfam" id="PF07331">
    <property type="entry name" value="TctB"/>
    <property type="match status" value="1"/>
</dbReference>
<dbReference type="EMBL" id="FMZF01000003">
    <property type="protein sequence ID" value="SDC75429.1"/>
    <property type="molecule type" value="Genomic_DNA"/>
</dbReference>